<evidence type="ECO:0000259" key="2">
    <source>
        <dbReference type="SMART" id="SM00278"/>
    </source>
</evidence>
<dbReference type="GO" id="GO:0015627">
    <property type="term" value="C:type II protein secretion system complex"/>
    <property type="evidence" value="ECO:0007669"/>
    <property type="project" value="TreeGrafter"/>
</dbReference>
<accession>A0A9D1JEA7</accession>
<dbReference type="InterPro" id="IPR003583">
    <property type="entry name" value="Hlx-hairpin-Hlx_DNA-bd_motif"/>
</dbReference>
<keyword evidence="1" id="KW-1133">Transmembrane helix</keyword>
<dbReference type="InterPro" id="IPR051675">
    <property type="entry name" value="Endo/Exo/Phosphatase_dom_1"/>
</dbReference>
<dbReference type="Gene3D" id="1.10.150.310">
    <property type="entry name" value="Tex RuvX-like domain-like"/>
    <property type="match status" value="1"/>
</dbReference>
<gene>
    <name evidence="3" type="ORF">IAC96_10275</name>
</gene>
<dbReference type="GO" id="GO:0003677">
    <property type="term" value="F:DNA binding"/>
    <property type="evidence" value="ECO:0007669"/>
    <property type="project" value="InterPro"/>
</dbReference>
<feature type="domain" description="Helix-hairpin-helix DNA-binding motif class 1" evidence="2">
    <location>
        <begin position="139"/>
        <end position="158"/>
    </location>
</feature>
<dbReference type="NCBIfam" id="TIGR00426">
    <property type="entry name" value="competence protein ComEA helix-hairpin-helix repeat region"/>
    <property type="match status" value="1"/>
</dbReference>
<dbReference type="EMBL" id="DVHN01000133">
    <property type="protein sequence ID" value="HIR89326.1"/>
    <property type="molecule type" value="Genomic_DNA"/>
</dbReference>
<evidence type="ECO:0000313" key="4">
    <source>
        <dbReference type="Proteomes" id="UP000824201"/>
    </source>
</evidence>
<name>A0A9D1JEA7_9FIRM</name>
<dbReference type="AlphaFoldDB" id="A0A9D1JEA7"/>
<organism evidence="3 4">
    <name type="scientific">Candidatus Fimimorpha faecalis</name>
    <dbReference type="NCBI Taxonomy" id="2840824"/>
    <lineage>
        <taxon>Bacteria</taxon>
        <taxon>Bacillati</taxon>
        <taxon>Bacillota</taxon>
        <taxon>Clostridia</taxon>
        <taxon>Eubacteriales</taxon>
        <taxon>Candidatus Fimimorpha</taxon>
    </lineage>
</organism>
<dbReference type="InterPro" id="IPR010994">
    <property type="entry name" value="RuvA_2-like"/>
</dbReference>
<reference evidence="3" key="1">
    <citation type="submission" date="2020-10" db="EMBL/GenBank/DDBJ databases">
        <authorList>
            <person name="Gilroy R."/>
        </authorList>
    </citation>
    <scope>NUCLEOTIDE SEQUENCE</scope>
    <source>
        <strain evidence="3">ChiW13-3771</strain>
    </source>
</reference>
<feature type="domain" description="Helix-hairpin-helix DNA-binding motif class 1" evidence="2">
    <location>
        <begin position="169"/>
        <end position="188"/>
    </location>
</feature>
<dbReference type="GO" id="GO:0006281">
    <property type="term" value="P:DNA repair"/>
    <property type="evidence" value="ECO:0007669"/>
    <property type="project" value="InterPro"/>
</dbReference>
<dbReference type="PANTHER" id="PTHR21180">
    <property type="entry name" value="ENDONUCLEASE/EXONUCLEASE/PHOSPHATASE FAMILY DOMAIN-CONTAINING PROTEIN 1"/>
    <property type="match status" value="1"/>
</dbReference>
<proteinExistence type="predicted"/>
<dbReference type="Pfam" id="PF10531">
    <property type="entry name" value="SLBB"/>
    <property type="match status" value="1"/>
</dbReference>
<evidence type="ECO:0000256" key="1">
    <source>
        <dbReference type="SAM" id="Phobius"/>
    </source>
</evidence>
<reference evidence="3" key="2">
    <citation type="journal article" date="2021" name="PeerJ">
        <title>Extensive microbial diversity within the chicken gut microbiome revealed by metagenomics and culture.</title>
        <authorList>
            <person name="Gilroy R."/>
            <person name="Ravi A."/>
            <person name="Getino M."/>
            <person name="Pursley I."/>
            <person name="Horton D.L."/>
            <person name="Alikhan N.F."/>
            <person name="Baker D."/>
            <person name="Gharbi K."/>
            <person name="Hall N."/>
            <person name="Watson M."/>
            <person name="Adriaenssens E.M."/>
            <person name="Foster-Nyarko E."/>
            <person name="Jarju S."/>
            <person name="Secka A."/>
            <person name="Antonio M."/>
            <person name="Oren A."/>
            <person name="Chaudhuri R.R."/>
            <person name="La Ragione R."/>
            <person name="Hildebrand F."/>
            <person name="Pallen M.J."/>
        </authorList>
    </citation>
    <scope>NUCLEOTIDE SEQUENCE</scope>
    <source>
        <strain evidence="3">ChiW13-3771</strain>
    </source>
</reference>
<keyword evidence="1" id="KW-0472">Membrane</keyword>
<keyword evidence="1" id="KW-0812">Transmembrane</keyword>
<dbReference type="InterPro" id="IPR019554">
    <property type="entry name" value="Soluble_ligand-bd"/>
</dbReference>
<feature type="transmembrane region" description="Helical" evidence="1">
    <location>
        <begin position="6"/>
        <end position="24"/>
    </location>
</feature>
<comment type="caution">
    <text evidence="3">The sequence shown here is derived from an EMBL/GenBank/DDBJ whole genome shotgun (WGS) entry which is preliminary data.</text>
</comment>
<dbReference type="PANTHER" id="PTHR21180:SF32">
    <property type="entry name" value="ENDONUCLEASE_EXONUCLEASE_PHOSPHATASE FAMILY DOMAIN-CONTAINING PROTEIN 1"/>
    <property type="match status" value="1"/>
</dbReference>
<sequence>MKTKEIIRYLVIAVGIVIAGLVYYQQPSWEAAGSTAVETEQLQQSSEAVSQPSVICVHICGAVNNPGVYEGEANLRLYQFIELAGGFREDASVESLNLAQEVQDGIQIYVPSKQEAAESSVPISEGQPAKLNLNTASKSELTQLPGIGEVKAEAILSYRDTNGAFQTIEELMNIPGIKEATFEQIKDLITVMN</sequence>
<evidence type="ECO:0000313" key="3">
    <source>
        <dbReference type="EMBL" id="HIR89326.1"/>
    </source>
</evidence>
<protein>
    <submittedName>
        <fullName evidence="3">Helix-hairpin-helix domain-containing protein</fullName>
    </submittedName>
</protein>
<dbReference type="SMART" id="SM00278">
    <property type="entry name" value="HhH1"/>
    <property type="match status" value="2"/>
</dbReference>
<dbReference type="Pfam" id="PF12836">
    <property type="entry name" value="HHH_3"/>
    <property type="match status" value="1"/>
</dbReference>
<dbReference type="GO" id="GO:0015628">
    <property type="term" value="P:protein secretion by the type II secretion system"/>
    <property type="evidence" value="ECO:0007669"/>
    <property type="project" value="TreeGrafter"/>
</dbReference>
<dbReference type="SUPFAM" id="SSF47781">
    <property type="entry name" value="RuvA domain 2-like"/>
    <property type="match status" value="1"/>
</dbReference>
<dbReference type="InterPro" id="IPR004509">
    <property type="entry name" value="Competence_ComEA_HhH"/>
</dbReference>
<dbReference type="Proteomes" id="UP000824201">
    <property type="component" value="Unassembled WGS sequence"/>
</dbReference>
<dbReference type="Gene3D" id="3.10.20.600">
    <property type="match status" value="1"/>
</dbReference>